<evidence type="ECO:0000313" key="5">
    <source>
        <dbReference type="Proteomes" id="UP000076532"/>
    </source>
</evidence>
<keyword evidence="5" id="KW-1185">Reference proteome</keyword>
<gene>
    <name evidence="4" type="ORF">FIBSPDRAFT_925618</name>
</gene>
<feature type="region of interest" description="Disordered" evidence="2">
    <location>
        <begin position="384"/>
        <end position="405"/>
    </location>
</feature>
<dbReference type="InterPro" id="IPR002939">
    <property type="entry name" value="DnaJ_C"/>
</dbReference>
<evidence type="ECO:0000256" key="1">
    <source>
        <dbReference type="ARBA" id="ARBA00023186"/>
    </source>
</evidence>
<dbReference type="InterPro" id="IPR036869">
    <property type="entry name" value="J_dom_sf"/>
</dbReference>
<dbReference type="InterPro" id="IPR051339">
    <property type="entry name" value="DnaJ_subfamily_B"/>
</dbReference>
<feature type="domain" description="J" evidence="3">
    <location>
        <begin position="5"/>
        <end position="70"/>
    </location>
</feature>
<dbReference type="SMART" id="SM00271">
    <property type="entry name" value="DnaJ"/>
    <property type="match status" value="1"/>
</dbReference>
<feature type="compositionally biased region" description="Gly residues" evidence="2">
    <location>
        <begin position="187"/>
        <end position="199"/>
    </location>
</feature>
<dbReference type="InterPro" id="IPR018253">
    <property type="entry name" value="DnaJ_domain_CS"/>
</dbReference>
<dbReference type="GO" id="GO:0051087">
    <property type="term" value="F:protein-folding chaperone binding"/>
    <property type="evidence" value="ECO:0007669"/>
    <property type="project" value="TreeGrafter"/>
</dbReference>
<dbReference type="FunFam" id="2.60.260.20:FF:000013">
    <property type="entry name" value="DnaJ subfamily B member 11"/>
    <property type="match status" value="1"/>
</dbReference>
<dbReference type="Gene3D" id="2.60.260.20">
    <property type="entry name" value="Urease metallochaperone UreE, N-terminal domain"/>
    <property type="match status" value="2"/>
</dbReference>
<dbReference type="GO" id="GO:0006457">
    <property type="term" value="P:protein folding"/>
    <property type="evidence" value="ECO:0007669"/>
    <property type="project" value="InterPro"/>
</dbReference>
<dbReference type="PROSITE" id="PS50076">
    <property type="entry name" value="DNAJ_2"/>
    <property type="match status" value="1"/>
</dbReference>
<evidence type="ECO:0000313" key="4">
    <source>
        <dbReference type="EMBL" id="KZP31786.1"/>
    </source>
</evidence>
<proteinExistence type="predicted"/>
<feature type="compositionally biased region" description="Gly residues" evidence="2">
    <location>
        <begin position="100"/>
        <end position="109"/>
    </location>
</feature>
<feature type="region of interest" description="Disordered" evidence="2">
    <location>
        <begin position="187"/>
        <end position="220"/>
    </location>
</feature>
<dbReference type="FunFam" id="2.60.260.20:FF:000015">
    <property type="entry name" value="Heat shock protein 40"/>
    <property type="match status" value="1"/>
</dbReference>
<evidence type="ECO:0000259" key="3">
    <source>
        <dbReference type="PROSITE" id="PS50076"/>
    </source>
</evidence>
<dbReference type="Gene3D" id="1.10.287.110">
    <property type="entry name" value="DnaJ domain"/>
    <property type="match status" value="1"/>
</dbReference>
<dbReference type="PRINTS" id="PR00625">
    <property type="entry name" value="JDOMAIN"/>
</dbReference>
<dbReference type="Proteomes" id="UP000076532">
    <property type="component" value="Unassembled WGS sequence"/>
</dbReference>
<dbReference type="Pfam" id="PF00226">
    <property type="entry name" value="DnaJ"/>
    <property type="match status" value="1"/>
</dbReference>
<dbReference type="GO" id="GO:0051082">
    <property type="term" value="F:unfolded protein binding"/>
    <property type="evidence" value="ECO:0007669"/>
    <property type="project" value="InterPro"/>
</dbReference>
<keyword evidence="1" id="KW-0143">Chaperone</keyword>
<dbReference type="InterPro" id="IPR008971">
    <property type="entry name" value="HSP40/DnaJ_pept-bd"/>
</dbReference>
<dbReference type="OrthoDB" id="10250354at2759"/>
<dbReference type="PANTHER" id="PTHR24078">
    <property type="entry name" value="DNAJ HOMOLOG SUBFAMILY C MEMBER"/>
    <property type="match status" value="1"/>
</dbReference>
<dbReference type="GO" id="GO:0005829">
    <property type="term" value="C:cytosol"/>
    <property type="evidence" value="ECO:0007669"/>
    <property type="project" value="TreeGrafter"/>
</dbReference>
<dbReference type="Pfam" id="PF01556">
    <property type="entry name" value="DnaJ_C"/>
    <property type="match status" value="1"/>
</dbReference>
<dbReference type="CDD" id="cd10747">
    <property type="entry name" value="DnaJ_C"/>
    <property type="match status" value="1"/>
</dbReference>
<dbReference type="GO" id="GO:0006413">
    <property type="term" value="P:translational initiation"/>
    <property type="evidence" value="ECO:0007669"/>
    <property type="project" value="TreeGrafter"/>
</dbReference>
<dbReference type="CDD" id="cd06257">
    <property type="entry name" value="DnaJ"/>
    <property type="match status" value="1"/>
</dbReference>
<dbReference type="InterPro" id="IPR001623">
    <property type="entry name" value="DnaJ_domain"/>
</dbReference>
<name>A0A166UKN8_9AGAM</name>
<accession>A0A166UKN8</accession>
<reference evidence="4 5" key="1">
    <citation type="journal article" date="2016" name="Mol. Biol. Evol.">
        <title>Comparative Genomics of Early-Diverging Mushroom-Forming Fungi Provides Insights into the Origins of Lignocellulose Decay Capabilities.</title>
        <authorList>
            <person name="Nagy L.G."/>
            <person name="Riley R."/>
            <person name="Tritt A."/>
            <person name="Adam C."/>
            <person name="Daum C."/>
            <person name="Floudas D."/>
            <person name="Sun H."/>
            <person name="Yadav J.S."/>
            <person name="Pangilinan J."/>
            <person name="Larsson K.H."/>
            <person name="Matsuura K."/>
            <person name="Barry K."/>
            <person name="Labutti K."/>
            <person name="Kuo R."/>
            <person name="Ohm R.A."/>
            <person name="Bhattacharya S.S."/>
            <person name="Shirouzu T."/>
            <person name="Yoshinaga Y."/>
            <person name="Martin F.M."/>
            <person name="Grigoriev I.V."/>
            <person name="Hibbett D.S."/>
        </authorList>
    </citation>
    <scope>NUCLEOTIDE SEQUENCE [LARGE SCALE GENOMIC DNA]</scope>
    <source>
        <strain evidence="4 5">CBS 109695</strain>
    </source>
</reference>
<dbReference type="AlphaFoldDB" id="A0A166UKN8"/>
<dbReference type="PANTHER" id="PTHR24078:SF553">
    <property type="entry name" value="DNAJ HOMOLOG SUBFAMILY B MEMBER 5"/>
    <property type="match status" value="1"/>
</dbReference>
<organism evidence="4 5">
    <name type="scientific">Athelia psychrophila</name>
    <dbReference type="NCBI Taxonomy" id="1759441"/>
    <lineage>
        <taxon>Eukaryota</taxon>
        <taxon>Fungi</taxon>
        <taxon>Dikarya</taxon>
        <taxon>Basidiomycota</taxon>
        <taxon>Agaricomycotina</taxon>
        <taxon>Agaricomycetes</taxon>
        <taxon>Agaricomycetidae</taxon>
        <taxon>Atheliales</taxon>
        <taxon>Atheliaceae</taxon>
        <taxon>Athelia</taxon>
    </lineage>
</organism>
<sequence length="405" mass="42569">MAGTDYYKLLGISKSADDDEIKKAYKKMALKHHPDRNQGSEASSKKFKEISEAFEVLSDKQKRTIYDQFGEEGLKGGGGPAPGPGGPGGMPGFSSFSSGFPGGGGGGGTQTFSFSTGGPGGGFQASDPNMIFEQFFKSMGGGFPGMGGMGGGMPGMGGGRSRRTYVEDDEDDMMGGGGPSGFSFSGMPGGMPGMNGGGSRSSTKRNSFPPSPAPAPPSDILRPLKVTLEELYSGATKHLKVGRRLTNGATEDKVLEIQIHPGWKSGTKVRFPKAGNEQQNGDSQDLVFVVEEKPHATFTREGNDLVCKLKISLVDALAPVGSDKRLVEALDGRKLQVPVPGGIVKPGLESRVTGEGMPIRKDGSVKKKGDLIVRWEVMFPERLTSSQKEGIRKASLDDASPLARG</sequence>
<feature type="region of interest" description="Disordered" evidence="2">
    <location>
        <begin position="70"/>
        <end position="124"/>
    </location>
</feature>
<feature type="compositionally biased region" description="Gly residues" evidence="2">
    <location>
        <begin position="75"/>
        <end position="91"/>
    </location>
</feature>
<protein>
    <submittedName>
        <fullName evidence="4">DnaJ-domain-containing protein</fullName>
    </submittedName>
</protein>
<dbReference type="SUPFAM" id="SSF46565">
    <property type="entry name" value="Chaperone J-domain"/>
    <property type="match status" value="1"/>
</dbReference>
<dbReference type="SUPFAM" id="SSF49493">
    <property type="entry name" value="HSP40/DnaJ peptide-binding domain"/>
    <property type="match status" value="2"/>
</dbReference>
<dbReference type="EMBL" id="KV417488">
    <property type="protein sequence ID" value="KZP31786.1"/>
    <property type="molecule type" value="Genomic_DNA"/>
</dbReference>
<evidence type="ECO:0000256" key="2">
    <source>
        <dbReference type="SAM" id="MobiDB-lite"/>
    </source>
</evidence>
<dbReference type="STRING" id="436010.A0A166UKN8"/>
<dbReference type="PROSITE" id="PS00636">
    <property type="entry name" value="DNAJ_1"/>
    <property type="match status" value="1"/>
</dbReference>